<organism evidence="2">
    <name type="scientific">marine sediment metagenome</name>
    <dbReference type="NCBI Taxonomy" id="412755"/>
    <lineage>
        <taxon>unclassified sequences</taxon>
        <taxon>metagenomes</taxon>
        <taxon>ecological metagenomes</taxon>
    </lineage>
</organism>
<evidence type="ECO:0000259" key="1">
    <source>
        <dbReference type="Pfam" id="PF01510"/>
    </source>
</evidence>
<protein>
    <recommendedName>
        <fullName evidence="1">N-acetylmuramoyl-L-alanine amidase domain-containing protein</fullName>
    </recommendedName>
</protein>
<dbReference type="Gene3D" id="3.40.80.10">
    <property type="entry name" value="Peptidoglycan recognition protein-like"/>
    <property type="match status" value="1"/>
</dbReference>
<comment type="caution">
    <text evidence="2">The sequence shown here is derived from an EMBL/GenBank/DDBJ whole genome shotgun (WGS) entry which is preliminary data.</text>
</comment>
<dbReference type="EMBL" id="LAZR01028189">
    <property type="protein sequence ID" value="KKL63387.1"/>
    <property type="molecule type" value="Genomic_DNA"/>
</dbReference>
<dbReference type="GO" id="GO:0009253">
    <property type="term" value="P:peptidoglycan catabolic process"/>
    <property type="evidence" value="ECO:0007669"/>
    <property type="project" value="InterPro"/>
</dbReference>
<accession>A0A0F9GJM0</accession>
<evidence type="ECO:0000313" key="2">
    <source>
        <dbReference type="EMBL" id="KKL63387.1"/>
    </source>
</evidence>
<reference evidence="2" key="1">
    <citation type="journal article" date="2015" name="Nature">
        <title>Complex archaea that bridge the gap between prokaryotes and eukaryotes.</title>
        <authorList>
            <person name="Spang A."/>
            <person name="Saw J.H."/>
            <person name="Jorgensen S.L."/>
            <person name="Zaremba-Niedzwiedzka K."/>
            <person name="Martijn J."/>
            <person name="Lind A.E."/>
            <person name="van Eijk R."/>
            <person name="Schleper C."/>
            <person name="Guy L."/>
            <person name="Ettema T.J."/>
        </authorList>
    </citation>
    <scope>NUCLEOTIDE SEQUENCE</scope>
</reference>
<sequence>MQIIQTPSPNFSKSKYTKIGVEIHKTLGLMPGTLEWLRNPRSFVSYHFLLLRAGGIRQLVQLKDRSWSAGRINRPSERAKKIMIKYPWGTYIKPGHYLAQVAYECLSHQTFTDEQYKDTIWLFKRFSFKIEDGNFLHHQDTAVDKPNLEMERMNILARLETAPEVDREKIKQEIIFLVNKL</sequence>
<proteinExistence type="predicted"/>
<dbReference type="AlphaFoldDB" id="A0A0F9GJM0"/>
<dbReference type="SUPFAM" id="SSF55846">
    <property type="entry name" value="N-acetylmuramoyl-L-alanine amidase-like"/>
    <property type="match status" value="1"/>
</dbReference>
<name>A0A0F9GJM0_9ZZZZ</name>
<feature type="domain" description="N-acetylmuramoyl-L-alanine amidase" evidence="1">
    <location>
        <begin position="22"/>
        <end position="140"/>
    </location>
</feature>
<dbReference type="InterPro" id="IPR002502">
    <property type="entry name" value="Amidase_domain"/>
</dbReference>
<dbReference type="GO" id="GO:0008745">
    <property type="term" value="F:N-acetylmuramoyl-L-alanine amidase activity"/>
    <property type="evidence" value="ECO:0007669"/>
    <property type="project" value="InterPro"/>
</dbReference>
<dbReference type="Pfam" id="PF01510">
    <property type="entry name" value="Amidase_2"/>
    <property type="match status" value="1"/>
</dbReference>
<gene>
    <name evidence="2" type="ORF">LCGC14_2175650</name>
</gene>
<dbReference type="InterPro" id="IPR036505">
    <property type="entry name" value="Amidase/PGRP_sf"/>
</dbReference>